<evidence type="ECO:0000256" key="6">
    <source>
        <dbReference type="ARBA" id="ARBA00022621"/>
    </source>
</evidence>
<keyword evidence="7" id="KW-0479">Metal-binding</keyword>
<dbReference type="EMBL" id="JARBFT010000002">
    <property type="protein sequence ID" value="MDE1513972.1"/>
    <property type="molecule type" value="Genomic_DNA"/>
</dbReference>
<comment type="similarity">
    <text evidence="2">In the C-terminal section; belongs to the flavoprotein pyridine nucleotide cytochrome reductase family.</text>
</comment>
<evidence type="ECO:0000256" key="11">
    <source>
        <dbReference type="ARBA" id="ARBA00025094"/>
    </source>
</evidence>
<dbReference type="SUPFAM" id="SSF52343">
    <property type="entry name" value="Ferredoxin reductase-like, C-terminal NADP-linked domain"/>
    <property type="match status" value="1"/>
</dbReference>
<evidence type="ECO:0000256" key="8">
    <source>
        <dbReference type="ARBA" id="ARBA00022857"/>
    </source>
</evidence>
<evidence type="ECO:0000256" key="3">
    <source>
        <dbReference type="ARBA" id="ARBA00012229"/>
    </source>
</evidence>
<keyword evidence="10" id="KW-0520">NAD</keyword>
<gene>
    <name evidence="18" type="primary">hmpA</name>
    <name evidence="18" type="ORF">PUN32_02955</name>
</gene>
<dbReference type="PANTHER" id="PTHR43396">
    <property type="entry name" value="FLAVOHEMOPROTEIN"/>
    <property type="match status" value="1"/>
</dbReference>
<feature type="domain" description="SH2" evidence="16">
    <location>
        <begin position="122"/>
        <end position="256"/>
    </location>
</feature>
<evidence type="ECO:0000256" key="2">
    <source>
        <dbReference type="ARBA" id="ARBA00006401"/>
    </source>
</evidence>
<comment type="function">
    <text evidence="11">Is involved in NO detoxification in an aerobic process, termed nitric oxide dioxygenase (NOD) reaction that utilizes O(2) and NAD(P)H to convert NO to nitrate, which protects the bacterium from various noxious nitrogen compounds. Therefore, plays a central role in the inducible response to nitrosative stress.</text>
</comment>
<evidence type="ECO:0000259" key="17">
    <source>
        <dbReference type="PROSITE" id="PS51384"/>
    </source>
</evidence>
<feature type="domain" description="Globin" evidence="15">
    <location>
        <begin position="1"/>
        <end position="138"/>
    </location>
</feature>
<dbReference type="PROSITE" id="PS01033">
    <property type="entry name" value="GLOBIN"/>
    <property type="match status" value="1"/>
</dbReference>
<evidence type="ECO:0000256" key="10">
    <source>
        <dbReference type="ARBA" id="ARBA00023027"/>
    </source>
</evidence>
<evidence type="ECO:0000256" key="1">
    <source>
        <dbReference type="ARBA" id="ARBA00001970"/>
    </source>
</evidence>
<keyword evidence="14" id="KW-0813">Transport</keyword>
<dbReference type="InterPro" id="IPR012292">
    <property type="entry name" value="Globin/Proto"/>
</dbReference>
<comment type="catalytic activity">
    <reaction evidence="13">
        <text>2 nitric oxide + NADPH + 2 O2 = 2 nitrate + NADP(+) + H(+)</text>
        <dbReference type="Rhea" id="RHEA:19465"/>
        <dbReference type="ChEBI" id="CHEBI:15378"/>
        <dbReference type="ChEBI" id="CHEBI:15379"/>
        <dbReference type="ChEBI" id="CHEBI:16480"/>
        <dbReference type="ChEBI" id="CHEBI:17632"/>
        <dbReference type="ChEBI" id="CHEBI:57783"/>
        <dbReference type="ChEBI" id="CHEBI:58349"/>
        <dbReference type="EC" id="1.14.12.17"/>
    </reaction>
</comment>
<organism evidence="18 19">
    <name type="scientific">Vibrio chanodichtyis</name>
    <dbReference type="NCBI Taxonomy" id="3027932"/>
    <lineage>
        <taxon>Bacteria</taxon>
        <taxon>Pseudomonadati</taxon>
        <taxon>Pseudomonadota</taxon>
        <taxon>Gammaproteobacteria</taxon>
        <taxon>Vibrionales</taxon>
        <taxon>Vibrionaceae</taxon>
        <taxon>Vibrio</taxon>
    </lineage>
</organism>
<dbReference type="NCBIfam" id="NF009805">
    <property type="entry name" value="PRK13289.1"/>
    <property type="match status" value="1"/>
</dbReference>
<keyword evidence="5 14" id="KW-0349">Heme</keyword>
<dbReference type="PANTHER" id="PTHR43396:SF3">
    <property type="entry name" value="FLAVOHEMOPROTEIN"/>
    <property type="match status" value="1"/>
</dbReference>
<keyword evidence="18" id="KW-0560">Oxidoreductase</keyword>
<comment type="caution">
    <text evidence="18">The sequence shown here is derived from an EMBL/GenBank/DDBJ whole genome shotgun (WGS) entry which is preliminary data.</text>
</comment>
<protein>
    <recommendedName>
        <fullName evidence="3">nitric oxide dioxygenase</fullName>
        <ecNumber evidence="3">1.14.12.17</ecNumber>
    </recommendedName>
</protein>
<keyword evidence="6 14" id="KW-0561">Oxygen transport</keyword>
<dbReference type="InterPro" id="IPR017938">
    <property type="entry name" value="Riboflavin_synthase-like_b-brl"/>
</dbReference>
<dbReference type="InterPro" id="IPR008333">
    <property type="entry name" value="Cbr1-like_FAD-bd_dom"/>
</dbReference>
<comment type="similarity">
    <text evidence="14">Belongs to the globin family.</text>
</comment>
<name>A0ABT5UX26_9VIBR</name>
<keyword evidence="8" id="KW-0521">NADP</keyword>
<dbReference type="Pfam" id="PF00970">
    <property type="entry name" value="FAD_binding_6"/>
    <property type="match status" value="1"/>
</dbReference>
<comment type="catalytic activity">
    <reaction evidence="12">
        <text>2 nitric oxide + NADH + 2 O2 = 2 nitrate + NAD(+) + H(+)</text>
        <dbReference type="Rhea" id="RHEA:19469"/>
        <dbReference type="ChEBI" id="CHEBI:15378"/>
        <dbReference type="ChEBI" id="CHEBI:15379"/>
        <dbReference type="ChEBI" id="CHEBI:16480"/>
        <dbReference type="ChEBI" id="CHEBI:17632"/>
        <dbReference type="ChEBI" id="CHEBI:57540"/>
        <dbReference type="ChEBI" id="CHEBI:57945"/>
        <dbReference type="EC" id="1.14.12.17"/>
    </reaction>
</comment>
<evidence type="ECO:0000256" key="9">
    <source>
        <dbReference type="ARBA" id="ARBA00023004"/>
    </source>
</evidence>
<evidence type="ECO:0000256" key="13">
    <source>
        <dbReference type="ARBA" id="ARBA00049433"/>
    </source>
</evidence>
<dbReference type="Pfam" id="PF00042">
    <property type="entry name" value="Globin"/>
    <property type="match status" value="1"/>
</dbReference>
<dbReference type="PRINTS" id="PR00410">
    <property type="entry name" value="PHEHYDRXLASE"/>
</dbReference>
<dbReference type="InterPro" id="IPR000980">
    <property type="entry name" value="SH2"/>
</dbReference>
<dbReference type="InterPro" id="IPR039261">
    <property type="entry name" value="FNR_nucleotide-bd"/>
</dbReference>
<evidence type="ECO:0000256" key="7">
    <source>
        <dbReference type="ARBA" id="ARBA00022723"/>
    </source>
</evidence>
<dbReference type="Gene3D" id="1.10.490.10">
    <property type="entry name" value="Globins"/>
    <property type="match status" value="1"/>
</dbReference>
<sequence>MLTEQHITIIKSTIPVLESAGPALTQYFYQRMFKHNPELKHIFNMTHQSTGRQSVALFEAIAAYAKHIDNLAALTSAVERIAHKHTSFNIQPEHYQIVGHHLLETLRELAPQAFTPAVEEAWTAAYLFLAQIFIDREAALYLARKHALGGWQDGRAFIVQDKQTESADVTSFTLAAADGGAVLDYLPGQYIGLEVTPTGSDYREIRQYSLSQASNGQEYRISVKREGVGSSNPGLVSHYLHQQVQVGDTVKLYAPAGDFFYIERQRPVVLIAAGVGATPIQAMLHTLAQQGKTEVTYLYACNDASQHTFALETQTVVKQHGWDQHVWYRDENSEHAQHGEMQLSQVVLPIQDGDFYLCGPIGFMQHVVKQLLALGVEQERIHYEVFGPHASLVA</sequence>
<dbReference type="PROSITE" id="PS51384">
    <property type="entry name" value="FAD_FR"/>
    <property type="match status" value="1"/>
</dbReference>
<reference evidence="18 19" key="1">
    <citation type="submission" date="2023-02" db="EMBL/GenBank/DDBJ databases">
        <title>Vibrio intestini sp. nov., a close relative of Vibrio cholerae isolated from the intestine of Healthy Culter dabryi.</title>
        <authorList>
            <person name="Wu N."/>
        </authorList>
    </citation>
    <scope>NUCLEOTIDE SEQUENCE [LARGE SCALE GENOMIC DNA]</scope>
    <source>
        <strain evidence="18 19">DSL-7</strain>
    </source>
</reference>
<dbReference type="InterPro" id="IPR017927">
    <property type="entry name" value="FAD-bd_FR_type"/>
</dbReference>
<dbReference type="InterPro" id="IPR000971">
    <property type="entry name" value="Globin"/>
</dbReference>
<feature type="domain" description="FAD-binding FR-type" evidence="17">
    <location>
        <begin position="152"/>
        <end position="262"/>
    </location>
</feature>
<keyword evidence="4" id="KW-0216">Detoxification</keyword>
<dbReference type="Proteomes" id="UP001216189">
    <property type="component" value="Unassembled WGS sequence"/>
</dbReference>
<dbReference type="CDD" id="cd14776">
    <property type="entry name" value="HmpEc-globin-like"/>
    <property type="match status" value="1"/>
</dbReference>
<keyword evidence="19" id="KW-1185">Reference proteome</keyword>
<evidence type="ECO:0000259" key="16">
    <source>
        <dbReference type="PROSITE" id="PS50001"/>
    </source>
</evidence>
<evidence type="ECO:0000256" key="12">
    <source>
        <dbReference type="ARBA" id="ARBA00048649"/>
    </source>
</evidence>
<dbReference type="InterPro" id="IPR009050">
    <property type="entry name" value="Globin-like_sf"/>
</dbReference>
<accession>A0ABT5UX26</accession>
<dbReference type="PROSITE" id="PS50001">
    <property type="entry name" value="SH2"/>
    <property type="match status" value="1"/>
</dbReference>
<evidence type="ECO:0000313" key="18">
    <source>
        <dbReference type="EMBL" id="MDE1513972.1"/>
    </source>
</evidence>
<dbReference type="RefSeq" id="WP_274721694.1">
    <property type="nucleotide sequence ID" value="NZ_JARBFT010000002.1"/>
</dbReference>
<comment type="cofactor">
    <cofactor evidence="1">
        <name>heme b</name>
        <dbReference type="ChEBI" id="CHEBI:60344"/>
    </cofactor>
</comment>
<dbReference type="InterPro" id="IPR001433">
    <property type="entry name" value="OxRdtase_FAD/NAD-bd"/>
</dbReference>
<dbReference type="GO" id="GO:0008941">
    <property type="term" value="F:nitric oxide dioxygenase NAD(P)H activity"/>
    <property type="evidence" value="ECO:0007669"/>
    <property type="project" value="UniProtKB-EC"/>
</dbReference>
<dbReference type="Gene3D" id="2.40.30.10">
    <property type="entry name" value="Translation factors"/>
    <property type="match status" value="1"/>
</dbReference>
<dbReference type="SUPFAM" id="SSF46458">
    <property type="entry name" value="Globin-like"/>
    <property type="match status" value="1"/>
</dbReference>
<dbReference type="SUPFAM" id="SSF63380">
    <property type="entry name" value="Riboflavin synthase domain-like"/>
    <property type="match status" value="1"/>
</dbReference>
<dbReference type="Gene3D" id="3.40.50.80">
    <property type="entry name" value="Nucleotide-binding domain of ferredoxin-NADP reductase (FNR) module"/>
    <property type="match status" value="1"/>
</dbReference>
<evidence type="ECO:0000313" key="19">
    <source>
        <dbReference type="Proteomes" id="UP001216189"/>
    </source>
</evidence>
<evidence type="ECO:0000256" key="4">
    <source>
        <dbReference type="ARBA" id="ARBA00022575"/>
    </source>
</evidence>
<evidence type="ECO:0000259" key="15">
    <source>
        <dbReference type="PROSITE" id="PS01033"/>
    </source>
</evidence>
<dbReference type="CDD" id="cd06184">
    <property type="entry name" value="flavohem_like_fad_nad_binding"/>
    <property type="match status" value="1"/>
</dbReference>
<evidence type="ECO:0000256" key="5">
    <source>
        <dbReference type="ARBA" id="ARBA00022617"/>
    </source>
</evidence>
<dbReference type="Pfam" id="PF00175">
    <property type="entry name" value="NAD_binding_1"/>
    <property type="match status" value="1"/>
</dbReference>
<keyword evidence="9" id="KW-0408">Iron</keyword>
<dbReference type="EC" id="1.14.12.17" evidence="3"/>
<evidence type="ECO:0000256" key="14">
    <source>
        <dbReference type="RuleBase" id="RU000356"/>
    </source>
</evidence>
<proteinExistence type="inferred from homology"/>